<dbReference type="eggNOG" id="arCOG06904">
    <property type="taxonomic scope" value="Archaea"/>
</dbReference>
<proteinExistence type="predicted"/>
<dbReference type="OrthoDB" id="117414at2157"/>
<sequence>MADFTPKSAVKSSVRTLASPFEDVDAFNALIQSVILNNPFGCVSYMSAGASHPPVEKSRETYTAKFVYQDNEGKVIGNGSESYATVAGYKAGVAAVLANTANITAHGGVPAHNIESDRFSATLKCHVANGEIFILTFSRQQVSLSSYEDDSIQTVVETWADGVPALA</sequence>
<keyword evidence="2" id="KW-1185">Reference proteome</keyword>
<dbReference type="EMBL" id="CP000780">
    <property type="protein sequence ID" value="ABS56538.1"/>
    <property type="molecule type" value="Genomic_DNA"/>
</dbReference>
<dbReference type="HOGENOM" id="CLU_111882_0_0_2"/>
<dbReference type="KEGG" id="mbn:Mboo_2024"/>
<dbReference type="RefSeq" id="WP_012107593.1">
    <property type="nucleotide sequence ID" value="NC_009712.1"/>
</dbReference>
<dbReference type="GeneID" id="5411829"/>
<organism evidence="1 2">
    <name type="scientific">Methanoregula boonei (strain DSM 21154 / JCM 14090 / 6A8)</name>
    <dbReference type="NCBI Taxonomy" id="456442"/>
    <lineage>
        <taxon>Archaea</taxon>
        <taxon>Methanobacteriati</taxon>
        <taxon>Methanobacteriota</taxon>
        <taxon>Stenosarchaea group</taxon>
        <taxon>Methanomicrobia</taxon>
        <taxon>Methanomicrobiales</taxon>
        <taxon>Methanoregulaceae</taxon>
        <taxon>Methanoregula</taxon>
    </lineage>
</organism>
<name>A7I9X7_METB6</name>
<dbReference type="AlphaFoldDB" id="A7I9X7"/>
<accession>A7I9X7</accession>
<evidence type="ECO:0000313" key="2">
    <source>
        <dbReference type="Proteomes" id="UP000002408"/>
    </source>
</evidence>
<evidence type="ECO:0000313" key="1">
    <source>
        <dbReference type="EMBL" id="ABS56538.1"/>
    </source>
</evidence>
<dbReference type="Proteomes" id="UP000002408">
    <property type="component" value="Chromosome"/>
</dbReference>
<reference evidence="2" key="1">
    <citation type="journal article" date="2015" name="Microbiology">
        <title>Genome of Methanoregula boonei 6A8 reveals adaptations to oligotrophic peatland environments.</title>
        <authorList>
            <person name="Braeuer S."/>
            <person name="Cadillo-Quiroz H."/>
            <person name="Kyrpides N."/>
            <person name="Woyke T."/>
            <person name="Goodwin L."/>
            <person name="Detter C."/>
            <person name="Podell S."/>
            <person name="Yavitt J.B."/>
            <person name="Zinder S.H."/>
        </authorList>
    </citation>
    <scope>NUCLEOTIDE SEQUENCE [LARGE SCALE GENOMIC DNA]</scope>
    <source>
        <strain evidence="2">DSM 21154 / JCM 14090 / 6A8</strain>
    </source>
</reference>
<protein>
    <submittedName>
        <fullName evidence="1">Uncharacterized protein</fullName>
    </submittedName>
</protein>
<gene>
    <name evidence="1" type="ordered locus">Mboo_2024</name>
</gene>